<feature type="region of interest" description="Disordered" evidence="1">
    <location>
        <begin position="1"/>
        <end position="48"/>
    </location>
</feature>
<dbReference type="OrthoDB" id="10540884at2759"/>
<comment type="caution">
    <text evidence="2">The sequence shown here is derived from an EMBL/GenBank/DDBJ whole genome shotgun (WGS) entry which is preliminary data.</text>
</comment>
<dbReference type="AlphaFoldDB" id="A0A9P8XZ19"/>
<name>A0A9P8XZ19_9PEZI</name>
<keyword evidence="3" id="KW-1185">Reference proteome</keyword>
<reference evidence="2" key="1">
    <citation type="journal article" date="2021" name="Nat. Commun.">
        <title>Genetic determinants of endophytism in the Arabidopsis root mycobiome.</title>
        <authorList>
            <person name="Mesny F."/>
            <person name="Miyauchi S."/>
            <person name="Thiergart T."/>
            <person name="Pickel B."/>
            <person name="Atanasova L."/>
            <person name="Karlsson M."/>
            <person name="Huettel B."/>
            <person name="Barry K.W."/>
            <person name="Haridas S."/>
            <person name="Chen C."/>
            <person name="Bauer D."/>
            <person name="Andreopoulos W."/>
            <person name="Pangilinan J."/>
            <person name="LaButti K."/>
            <person name="Riley R."/>
            <person name="Lipzen A."/>
            <person name="Clum A."/>
            <person name="Drula E."/>
            <person name="Henrissat B."/>
            <person name="Kohler A."/>
            <person name="Grigoriev I.V."/>
            <person name="Martin F.M."/>
            <person name="Hacquard S."/>
        </authorList>
    </citation>
    <scope>NUCLEOTIDE SEQUENCE</scope>
    <source>
        <strain evidence="2">MPI-CAGE-CH-0230</strain>
    </source>
</reference>
<sequence length="252" mass="28204">MSNSGRNPQLDSPPLQREYLDVTPRPLNGTEKSKPKTKHGADINAAFKKLEADMDTALGRKGPPSPSASRQVWDDYLNNAMAHLQKRSHERNRWEQLETLQAEQDRMRQEPFRFVLPEGDEGEEEDDFVFPGRAKVLRQRKVPPVLPPLAMESSRKRVMDDRPRQHTPKKNGHPQPAPNGSDSAEAKTDNKTTNTPSMAENARDSADKEGRPGSAKKKRLTEDLNSNLGAAVSQARLLPNNIDLGVTHILKL</sequence>
<dbReference type="GeneID" id="70184830"/>
<feature type="region of interest" description="Disordered" evidence="1">
    <location>
        <begin position="116"/>
        <end position="222"/>
    </location>
</feature>
<dbReference type="Proteomes" id="UP000756346">
    <property type="component" value="Unassembled WGS sequence"/>
</dbReference>
<evidence type="ECO:0000313" key="3">
    <source>
        <dbReference type="Proteomes" id="UP000756346"/>
    </source>
</evidence>
<proteinExistence type="predicted"/>
<feature type="compositionally biased region" description="Basic and acidic residues" evidence="1">
    <location>
        <begin position="153"/>
        <end position="164"/>
    </location>
</feature>
<feature type="compositionally biased region" description="Polar residues" evidence="1">
    <location>
        <begin position="1"/>
        <end position="10"/>
    </location>
</feature>
<organism evidence="2 3">
    <name type="scientific">Microdochium trichocladiopsis</name>
    <dbReference type="NCBI Taxonomy" id="1682393"/>
    <lineage>
        <taxon>Eukaryota</taxon>
        <taxon>Fungi</taxon>
        <taxon>Dikarya</taxon>
        <taxon>Ascomycota</taxon>
        <taxon>Pezizomycotina</taxon>
        <taxon>Sordariomycetes</taxon>
        <taxon>Xylariomycetidae</taxon>
        <taxon>Xylariales</taxon>
        <taxon>Microdochiaceae</taxon>
        <taxon>Microdochium</taxon>
    </lineage>
</organism>
<evidence type="ECO:0000256" key="1">
    <source>
        <dbReference type="SAM" id="MobiDB-lite"/>
    </source>
</evidence>
<feature type="compositionally biased region" description="Acidic residues" evidence="1">
    <location>
        <begin position="118"/>
        <end position="128"/>
    </location>
</feature>
<feature type="compositionally biased region" description="Basic and acidic residues" evidence="1">
    <location>
        <begin position="201"/>
        <end position="211"/>
    </location>
</feature>
<dbReference type="RefSeq" id="XP_046007374.1">
    <property type="nucleotide sequence ID" value="XM_046155284.1"/>
</dbReference>
<gene>
    <name evidence="2" type="ORF">B0I36DRAFT_333910</name>
</gene>
<protein>
    <submittedName>
        <fullName evidence="2">Uncharacterized protein</fullName>
    </submittedName>
</protein>
<dbReference type="EMBL" id="JAGTJQ010000010">
    <property type="protein sequence ID" value="KAH7021173.1"/>
    <property type="molecule type" value="Genomic_DNA"/>
</dbReference>
<accession>A0A9P8XZ19</accession>
<evidence type="ECO:0000313" key="2">
    <source>
        <dbReference type="EMBL" id="KAH7021173.1"/>
    </source>
</evidence>